<evidence type="ECO:0000313" key="3">
    <source>
        <dbReference type="Proteomes" id="UP000532440"/>
    </source>
</evidence>
<dbReference type="PANTHER" id="PTHR35585">
    <property type="entry name" value="HHE DOMAIN PROTEIN (AFU_ORTHOLOGUE AFUA_4G00730)"/>
    <property type="match status" value="1"/>
</dbReference>
<gene>
    <name evidence="2" type="ORF">HNQ70_000183</name>
</gene>
<organism evidence="2 3">
    <name type="scientific">Quisquiliibacterium transsilvanicum</name>
    <dbReference type="NCBI Taxonomy" id="1549638"/>
    <lineage>
        <taxon>Bacteria</taxon>
        <taxon>Pseudomonadati</taxon>
        <taxon>Pseudomonadota</taxon>
        <taxon>Betaproteobacteria</taxon>
        <taxon>Burkholderiales</taxon>
        <taxon>Burkholderiaceae</taxon>
        <taxon>Quisquiliibacterium</taxon>
    </lineage>
</organism>
<dbReference type="PANTHER" id="PTHR35585:SF1">
    <property type="entry name" value="HHE DOMAIN PROTEIN (AFU_ORTHOLOGUE AFUA_4G00730)"/>
    <property type="match status" value="1"/>
</dbReference>
<comment type="caution">
    <text evidence="2">The sequence shown here is derived from an EMBL/GenBank/DDBJ whole genome shotgun (WGS) entry which is preliminary data.</text>
</comment>
<keyword evidence="3" id="KW-1185">Reference proteome</keyword>
<dbReference type="Pfam" id="PF01814">
    <property type="entry name" value="Hemerythrin"/>
    <property type="match status" value="1"/>
</dbReference>
<dbReference type="EMBL" id="JACHGB010000001">
    <property type="protein sequence ID" value="MBB5270199.1"/>
    <property type="molecule type" value="Genomic_DNA"/>
</dbReference>
<dbReference type="Gene3D" id="1.20.120.520">
    <property type="entry name" value="nmb1532 protein domain like"/>
    <property type="match status" value="1"/>
</dbReference>
<dbReference type="RefSeq" id="WP_183963399.1">
    <property type="nucleotide sequence ID" value="NZ_BAABEW010000003.1"/>
</dbReference>
<sequence>MAKNIYESLRESHELQRSLCRRLLRAKPESGRREEVLRELRIELAAHAAAEERFLYAPILMHDMGLNSSRHALSEHHDIDECVEELQKADYEGGSWLAKAKELSHQVHHHLREEETKFFQVSGKILTEAQKVGLAGRYEKDYQRMKGVFGAG</sequence>
<dbReference type="Proteomes" id="UP000532440">
    <property type="component" value="Unassembled WGS sequence"/>
</dbReference>
<dbReference type="InterPro" id="IPR012312">
    <property type="entry name" value="Hemerythrin-like"/>
</dbReference>
<feature type="domain" description="Hemerythrin-like" evidence="1">
    <location>
        <begin position="5"/>
        <end position="120"/>
    </location>
</feature>
<evidence type="ECO:0000259" key="1">
    <source>
        <dbReference type="Pfam" id="PF01814"/>
    </source>
</evidence>
<reference evidence="2 3" key="1">
    <citation type="submission" date="2020-08" db="EMBL/GenBank/DDBJ databases">
        <title>Genomic Encyclopedia of Type Strains, Phase IV (KMG-IV): sequencing the most valuable type-strain genomes for metagenomic binning, comparative biology and taxonomic classification.</title>
        <authorList>
            <person name="Goeker M."/>
        </authorList>
    </citation>
    <scope>NUCLEOTIDE SEQUENCE [LARGE SCALE GENOMIC DNA]</scope>
    <source>
        <strain evidence="2 3">DSM 29781</strain>
    </source>
</reference>
<evidence type="ECO:0000313" key="2">
    <source>
        <dbReference type="EMBL" id="MBB5270199.1"/>
    </source>
</evidence>
<name>A0A7W8HDR6_9BURK</name>
<dbReference type="AlphaFoldDB" id="A0A7W8HDR6"/>
<proteinExistence type="predicted"/>
<protein>
    <recommendedName>
        <fullName evidence="1">Hemerythrin-like domain-containing protein</fullName>
    </recommendedName>
</protein>
<accession>A0A7W8HDR6</accession>